<dbReference type="PANTHER" id="PTHR10621">
    <property type="entry name" value="UV EXCISION REPAIR PROTEIN RAD23"/>
    <property type="match status" value="1"/>
</dbReference>
<feature type="domain" description="UBA" evidence="1">
    <location>
        <begin position="145"/>
        <end position="188"/>
    </location>
</feature>
<dbReference type="GO" id="GO:0070628">
    <property type="term" value="F:proteasome binding"/>
    <property type="evidence" value="ECO:0007669"/>
    <property type="project" value="TreeGrafter"/>
</dbReference>
<keyword evidence="3" id="KW-1185">Reference proteome</keyword>
<dbReference type="CDD" id="cd14379">
    <property type="entry name" value="UBA1_Rad23_plant"/>
    <property type="match status" value="1"/>
</dbReference>
<dbReference type="GO" id="GO:0005829">
    <property type="term" value="C:cytosol"/>
    <property type="evidence" value="ECO:0007669"/>
    <property type="project" value="TreeGrafter"/>
</dbReference>
<dbReference type="EMBL" id="JABCRI010000015">
    <property type="protein sequence ID" value="KAF8392970.1"/>
    <property type="molecule type" value="Genomic_DNA"/>
</dbReference>
<dbReference type="GO" id="GO:0031593">
    <property type="term" value="F:polyubiquitin modification-dependent protein binding"/>
    <property type="evidence" value="ECO:0007669"/>
    <property type="project" value="TreeGrafter"/>
</dbReference>
<dbReference type="OrthoDB" id="1745068at2759"/>
<dbReference type="Gene3D" id="1.10.8.10">
    <property type="entry name" value="DNA helicase RuvA subunit, C-terminal domain"/>
    <property type="match status" value="1"/>
</dbReference>
<dbReference type="Pfam" id="PF00627">
    <property type="entry name" value="UBA"/>
    <property type="match status" value="1"/>
</dbReference>
<protein>
    <recommendedName>
        <fullName evidence="1">UBA domain-containing protein</fullName>
    </recommendedName>
</protein>
<dbReference type="InterPro" id="IPR015940">
    <property type="entry name" value="UBA"/>
</dbReference>
<dbReference type="Proteomes" id="UP000655225">
    <property type="component" value="Unassembled WGS sequence"/>
</dbReference>
<evidence type="ECO:0000259" key="1">
    <source>
        <dbReference type="PROSITE" id="PS50030"/>
    </source>
</evidence>
<comment type="caution">
    <text evidence="2">The sequence shown here is derived from an EMBL/GenBank/DDBJ whole genome shotgun (WGS) entry which is preliminary data.</text>
</comment>
<gene>
    <name evidence="2" type="ORF">HHK36_021211</name>
</gene>
<dbReference type="SUPFAM" id="SSF46934">
    <property type="entry name" value="UBA-like"/>
    <property type="match status" value="1"/>
</dbReference>
<evidence type="ECO:0000313" key="3">
    <source>
        <dbReference type="Proteomes" id="UP000655225"/>
    </source>
</evidence>
<dbReference type="FunFam" id="1.10.8.10:FF:000003">
    <property type="entry name" value="UV excision repair protein RAD23 homolog"/>
    <property type="match status" value="1"/>
</dbReference>
<organism evidence="2 3">
    <name type="scientific">Tetracentron sinense</name>
    <name type="common">Spur-leaf</name>
    <dbReference type="NCBI Taxonomy" id="13715"/>
    <lineage>
        <taxon>Eukaryota</taxon>
        <taxon>Viridiplantae</taxon>
        <taxon>Streptophyta</taxon>
        <taxon>Embryophyta</taxon>
        <taxon>Tracheophyta</taxon>
        <taxon>Spermatophyta</taxon>
        <taxon>Magnoliopsida</taxon>
        <taxon>Trochodendrales</taxon>
        <taxon>Trochodendraceae</taxon>
        <taxon>Tetracentron</taxon>
    </lineage>
</organism>
<sequence>MAAGCLHYEDPGKALWVIQEMKKVGIDPNEFTLAIALRASSNLAYLEEGEKAHCLSIKVGDDVGVCVHNAWGDGWCMGGVPDDDRSVISGTILIMGFANNRHAREALSQYLNCVDLLKPYTYLLYLCSVPADVYGEAASILVAGNNLEQTIQQIMDMGGGNWDKETVTRALRAAYNNPERAVDYLYSGIPEAAEIAVPVARSGGVNPSTETGVAGAAPLLGVPNSSPLNMFPQVNTNF</sequence>
<reference evidence="2 3" key="1">
    <citation type="submission" date="2020-04" db="EMBL/GenBank/DDBJ databases">
        <title>Plant Genome Project.</title>
        <authorList>
            <person name="Zhang R.-G."/>
        </authorList>
    </citation>
    <scope>NUCLEOTIDE SEQUENCE [LARGE SCALE GENOMIC DNA]</scope>
    <source>
        <strain evidence="2">YNK0</strain>
        <tissue evidence="2">Leaf</tissue>
    </source>
</reference>
<evidence type="ECO:0000313" key="2">
    <source>
        <dbReference type="EMBL" id="KAF8392970.1"/>
    </source>
</evidence>
<accession>A0A834YTG7</accession>
<dbReference type="SMART" id="SM00165">
    <property type="entry name" value="UBA"/>
    <property type="match status" value="1"/>
</dbReference>
<dbReference type="Gene3D" id="1.25.40.10">
    <property type="entry name" value="Tetratricopeptide repeat domain"/>
    <property type="match status" value="1"/>
</dbReference>
<dbReference type="GO" id="GO:0043130">
    <property type="term" value="F:ubiquitin binding"/>
    <property type="evidence" value="ECO:0007669"/>
    <property type="project" value="TreeGrafter"/>
</dbReference>
<proteinExistence type="predicted"/>
<dbReference type="AlphaFoldDB" id="A0A834YTG7"/>
<name>A0A834YTG7_TETSI</name>
<dbReference type="GO" id="GO:0005654">
    <property type="term" value="C:nucleoplasm"/>
    <property type="evidence" value="ECO:0007669"/>
    <property type="project" value="TreeGrafter"/>
</dbReference>
<dbReference type="InterPro" id="IPR011990">
    <property type="entry name" value="TPR-like_helical_dom_sf"/>
</dbReference>
<dbReference type="PROSITE" id="PS50030">
    <property type="entry name" value="UBA"/>
    <property type="match status" value="1"/>
</dbReference>
<dbReference type="GO" id="GO:0043161">
    <property type="term" value="P:proteasome-mediated ubiquitin-dependent protein catabolic process"/>
    <property type="evidence" value="ECO:0007669"/>
    <property type="project" value="TreeGrafter"/>
</dbReference>
<dbReference type="PANTHER" id="PTHR10621:SF0">
    <property type="entry name" value="UV EXCISION REPAIR PROTEIN RAD23"/>
    <property type="match status" value="1"/>
</dbReference>
<dbReference type="InterPro" id="IPR009060">
    <property type="entry name" value="UBA-like_sf"/>
</dbReference>